<comment type="caution">
    <text evidence="2">The sequence shown here is derived from an EMBL/GenBank/DDBJ whole genome shotgun (WGS) entry which is preliminary data.</text>
</comment>
<feature type="compositionally biased region" description="Polar residues" evidence="1">
    <location>
        <begin position="9"/>
        <end position="23"/>
    </location>
</feature>
<evidence type="ECO:0000313" key="2">
    <source>
        <dbReference type="EMBL" id="MCD9561383.1"/>
    </source>
</evidence>
<evidence type="ECO:0000313" key="3">
    <source>
        <dbReference type="Proteomes" id="UP000823775"/>
    </source>
</evidence>
<feature type="region of interest" description="Disordered" evidence="1">
    <location>
        <begin position="1"/>
        <end position="23"/>
    </location>
</feature>
<sequence>MASLKHSRTVGSLSSDTENNPKQVMTISLRSGKELFVTPSLHEEYTVLPEAKGKLCGSK</sequence>
<evidence type="ECO:0000256" key="1">
    <source>
        <dbReference type="SAM" id="MobiDB-lite"/>
    </source>
</evidence>
<feature type="non-terminal residue" evidence="2">
    <location>
        <position position="59"/>
    </location>
</feature>
<dbReference type="EMBL" id="JACEIK010002469">
    <property type="protein sequence ID" value="MCD9561383.1"/>
    <property type="molecule type" value="Genomic_DNA"/>
</dbReference>
<keyword evidence="3" id="KW-1185">Reference proteome</keyword>
<name>A0ABS8USQ2_DATST</name>
<gene>
    <name evidence="2" type="ORF">HAX54_020447</name>
</gene>
<accession>A0ABS8USQ2</accession>
<reference evidence="2 3" key="1">
    <citation type="journal article" date="2021" name="BMC Genomics">
        <title>Datura genome reveals duplications of psychoactive alkaloid biosynthetic genes and high mutation rate following tissue culture.</title>
        <authorList>
            <person name="Rajewski A."/>
            <person name="Carter-House D."/>
            <person name="Stajich J."/>
            <person name="Litt A."/>
        </authorList>
    </citation>
    <scope>NUCLEOTIDE SEQUENCE [LARGE SCALE GENOMIC DNA]</scope>
    <source>
        <strain evidence="2">AR-01</strain>
    </source>
</reference>
<dbReference type="Proteomes" id="UP000823775">
    <property type="component" value="Unassembled WGS sequence"/>
</dbReference>
<protein>
    <submittedName>
        <fullName evidence="2">Uncharacterized protein</fullName>
    </submittedName>
</protein>
<proteinExistence type="predicted"/>
<organism evidence="2 3">
    <name type="scientific">Datura stramonium</name>
    <name type="common">Jimsonweed</name>
    <name type="synonym">Common thornapple</name>
    <dbReference type="NCBI Taxonomy" id="4076"/>
    <lineage>
        <taxon>Eukaryota</taxon>
        <taxon>Viridiplantae</taxon>
        <taxon>Streptophyta</taxon>
        <taxon>Embryophyta</taxon>
        <taxon>Tracheophyta</taxon>
        <taxon>Spermatophyta</taxon>
        <taxon>Magnoliopsida</taxon>
        <taxon>eudicotyledons</taxon>
        <taxon>Gunneridae</taxon>
        <taxon>Pentapetalae</taxon>
        <taxon>asterids</taxon>
        <taxon>lamiids</taxon>
        <taxon>Solanales</taxon>
        <taxon>Solanaceae</taxon>
        <taxon>Solanoideae</taxon>
        <taxon>Datureae</taxon>
        <taxon>Datura</taxon>
    </lineage>
</organism>